<dbReference type="EMBL" id="AP018930">
    <property type="protein sequence ID" value="BBG26151.1"/>
    <property type="molecule type" value="Genomic_DNA"/>
</dbReference>
<accession>A0A510E0Y8</accession>
<dbReference type="AlphaFoldDB" id="A0A510E0Y8"/>
<dbReference type="GeneID" id="69103460"/>
<gene>
    <name evidence="1" type="ORF">IC007_0656</name>
</gene>
<protein>
    <submittedName>
        <fullName evidence="1">Uncharacterized protein</fullName>
    </submittedName>
</protein>
<dbReference type="Proteomes" id="UP000325030">
    <property type="component" value="Chromosome"/>
</dbReference>
<name>A0A510E0Y8_9CREN</name>
<dbReference type="RefSeq" id="WP_232516057.1">
    <property type="nucleotide sequence ID" value="NZ_AP018930.1"/>
</dbReference>
<reference evidence="2" key="1">
    <citation type="submission" date="2018-09" db="EMBL/GenBank/DDBJ databases">
        <title>Complete Genome Sequencing of Sulfolobus sp. JCM 16834.</title>
        <authorList>
            <person name="Kato S."/>
            <person name="Itoh T."/>
            <person name="Ohkuma M."/>
        </authorList>
    </citation>
    <scope>NUCLEOTIDE SEQUENCE [LARGE SCALE GENOMIC DNA]</scope>
    <source>
        <strain evidence="2">IC-007</strain>
    </source>
</reference>
<evidence type="ECO:0000313" key="1">
    <source>
        <dbReference type="EMBL" id="BBG26151.1"/>
    </source>
</evidence>
<proteinExistence type="predicted"/>
<organism evidence="1 2">
    <name type="scientific">Sulfuracidifex tepidarius</name>
    <dbReference type="NCBI Taxonomy" id="1294262"/>
    <lineage>
        <taxon>Archaea</taxon>
        <taxon>Thermoproteota</taxon>
        <taxon>Thermoprotei</taxon>
        <taxon>Sulfolobales</taxon>
        <taxon>Sulfolobaceae</taxon>
        <taxon>Sulfuracidifex</taxon>
    </lineage>
</organism>
<sequence length="87" mass="10234">MEKISLPILESNNLKYLTKVFELALHQVESRLKEDKGFLHVEYELYPFDSGRVVITASNRKIEESDEEETHTPGRQELILYLLKTLR</sequence>
<evidence type="ECO:0000313" key="2">
    <source>
        <dbReference type="Proteomes" id="UP000325030"/>
    </source>
</evidence>